<protein>
    <submittedName>
        <fullName evidence="4">Carbamoyltransferase family protein</fullName>
    </submittedName>
</protein>
<keyword evidence="4" id="KW-0808">Transferase</keyword>
<dbReference type="PANTHER" id="PTHR34847:SF1">
    <property type="entry name" value="NODULATION PROTEIN U"/>
    <property type="match status" value="1"/>
</dbReference>
<dbReference type="CDD" id="cd24033">
    <property type="entry name" value="ASKHA_NBD_NodU_CmcH-like_N"/>
    <property type="match status" value="1"/>
</dbReference>
<evidence type="ECO:0000259" key="2">
    <source>
        <dbReference type="Pfam" id="PF02543"/>
    </source>
</evidence>
<dbReference type="GO" id="GO:0016740">
    <property type="term" value="F:transferase activity"/>
    <property type="evidence" value="ECO:0007669"/>
    <property type="project" value="UniProtKB-KW"/>
</dbReference>
<dbReference type="InterPro" id="IPR003696">
    <property type="entry name" value="Carbtransf_dom"/>
</dbReference>
<dbReference type="Proteomes" id="UP000004095">
    <property type="component" value="Unassembled WGS sequence"/>
</dbReference>
<dbReference type="eggNOG" id="COG2192">
    <property type="taxonomic scope" value="Bacteria"/>
</dbReference>
<dbReference type="PANTHER" id="PTHR34847">
    <property type="entry name" value="NODULATION PROTEIN U"/>
    <property type="match status" value="1"/>
</dbReference>
<name>A1ZCX2_MICM2</name>
<dbReference type="InterPro" id="IPR051338">
    <property type="entry name" value="NodU/CmcH_Carbamoyltrnsfr"/>
</dbReference>
<dbReference type="Gene3D" id="3.90.870.20">
    <property type="entry name" value="Carbamoyltransferase, C-terminal domain"/>
    <property type="match status" value="1"/>
</dbReference>
<dbReference type="InterPro" id="IPR031730">
    <property type="entry name" value="Carbam_trans_C"/>
</dbReference>
<sequence length="553" mass="61693">MNPTLAIYGIQDRNNLKYPGYVHDHSLCMMQAGQVVQCLQLERHTRKKYDHQMPHQLETLLNKKLVQLPANCDWVFVNSFVGNSFISKNGKIRFDALPETQLGTDVRQGYGWLELEKWQGNALNAYSISHELAHVFSCVPFFGNFKNNSLLISFDGGASLGNFSAFLYHHQQLQVLHCDWELKAITNLFNANGLSFALLGVHPKHHNSLAGKLMGFAAYGRYRADVLAWLESHQFFADYWTQQQVFYESAHKHFGWQGKVGNLTDPFLQDIAFAFQYTFQQKLLARLTQLQQQVKADYLYYAGGCALNIPANRQIAQSGLFKQIYIPPCCNDSGLALGGAAFLEWKKGHKISYHSPYLNNVGLPSFNPPDDFQVLAARIANALLDGKIIGVCQGVAEIGPRALGNRSILALPNSIDLAKKVSEDCKKRAWYRPIAPVMLEKNARLVTGLAQVPAVSQYMLSDFDILPDYHKKLEGVVHVNGTARIQTIFERVQNPLLFEILHCLDAQGVLGLINTSFNVQGEPMVHTPAQALASGKAMGLDGIVADGALVLFE</sequence>
<gene>
    <name evidence="4" type="ORF">M23134_05017</name>
</gene>
<organism evidence="4 5">
    <name type="scientific">Microscilla marina ATCC 23134</name>
    <dbReference type="NCBI Taxonomy" id="313606"/>
    <lineage>
        <taxon>Bacteria</taxon>
        <taxon>Pseudomonadati</taxon>
        <taxon>Bacteroidota</taxon>
        <taxon>Cytophagia</taxon>
        <taxon>Cytophagales</taxon>
        <taxon>Microscillaceae</taxon>
        <taxon>Microscilla</taxon>
    </lineage>
</organism>
<dbReference type="OrthoDB" id="9780777at2"/>
<reference evidence="4 5" key="1">
    <citation type="submission" date="2007-01" db="EMBL/GenBank/DDBJ databases">
        <authorList>
            <person name="Haygood M."/>
            <person name="Podell S."/>
            <person name="Anderson C."/>
            <person name="Hopkinson B."/>
            <person name="Roe K."/>
            <person name="Barbeau K."/>
            <person name="Gaasterland T."/>
            <person name="Ferriera S."/>
            <person name="Johnson J."/>
            <person name="Kravitz S."/>
            <person name="Beeson K."/>
            <person name="Sutton G."/>
            <person name="Rogers Y.-H."/>
            <person name="Friedman R."/>
            <person name="Frazier M."/>
            <person name="Venter J.C."/>
        </authorList>
    </citation>
    <scope>NUCLEOTIDE SEQUENCE [LARGE SCALE GENOMIC DNA]</scope>
    <source>
        <strain evidence="4 5">ATCC 23134</strain>
    </source>
</reference>
<comment type="caution">
    <text evidence="4">The sequence shown here is derived from an EMBL/GenBank/DDBJ whole genome shotgun (WGS) entry which is preliminary data.</text>
</comment>
<dbReference type="EMBL" id="AAWS01000002">
    <property type="protein sequence ID" value="EAY31511.1"/>
    <property type="molecule type" value="Genomic_DNA"/>
</dbReference>
<dbReference type="InterPro" id="IPR038152">
    <property type="entry name" value="Carbam_trans_C_sf"/>
</dbReference>
<dbReference type="Pfam" id="PF02543">
    <property type="entry name" value="Carbam_trans_N"/>
    <property type="match status" value="1"/>
</dbReference>
<accession>A1ZCX2</accession>
<feature type="domain" description="Carbamoyltransferase" evidence="2">
    <location>
        <begin position="129"/>
        <end position="340"/>
    </location>
</feature>
<dbReference type="RefSeq" id="WP_002693166.1">
    <property type="nucleotide sequence ID" value="NZ_AAWS01000002.1"/>
</dbReference>
<comment type="similarity">
    <text evidence="1">Belongs to the NodU/CmcH family.</text>
</comment>
<keyword evidence="5" id="KW-1185">Reference proteome</keyword>
<evidence type="ECO:0000256" key="1">
    <source>
        <dbReference type="ARBA" id="ARBA00006129"/>
    </source>
</evidence>
<dbReference type="Pfam" id="PF16861">
    <property type="entry name" value="Carbam_trans_C"/>
    <property type="match status" value="1"/>
</dbReference>
<dbReference type="Gene3D" id="3.30.420.40">
    <property type="match status" value="2"/>
</dbReference>
<feature type="domain" description="Carbamoyltransferase C-terminal" evidence="3">
    <location>
        <begin position="380"/>
        <end position="550"/>
    </location>
</feature>
<dbReference type="AlphaFoldDB" id="A1ZCX2"/>
<evidence type="ECO:0000313" key="5">
    <source>
        <dbReference type="Proteomes" id="UP000004095"/>
    </source>
</evidence>
<proteinExistence type="inferred from homology"/>
<evidence type="ECO:0000313" key="4">
    <source>
        <dbReference type="EMBL" id="EAY31511.1"/>
    </source>
</evidence>
<evidence type="ECO:0000259" key="3">
    <source>
        <dbReference type="Pfam" id="PF16861"/>
    </source>
</evidence>